<dbReference type="InterPro" id="IPR014031">
    <property type="entry name" value="Ketoacyl_synth_C"/>
</dbReference>
<dbReference type="SMART" id="SM00823">
    <property type="entry name" value="PKS_PP"/>
    <property type="match status" value="1"/>
</dbReference>
<dbReference type="Pfam" id="PF16197">
    <property type="entry name" value="KAsynt_C_assoc"/>
    <property type="match status" value="1"/>
</dbReference>
<dbReference type="GO" id="GO:0017000">
    <property type="term" value="P:antibiotic biosynthetic process"/>
    <property type="evidence" value="ECO:0007669"/>
    <property type="project" value="UniProtKB-KW"/>
</dbReference>
<dbReference type="Pfam" id="PF00109">
    <property type="entry name" value="ketoacyl-synt"/>
    <property type="match status" value="1"/>
</dbReference>
<reference evidence="8 9" key="1">
    <citation type="submission" date="2015-02" db="EMBL/GenBank/DDBJ databases">
        <authorList>
            <person name="Gomez-Escribano P.J."/>
        </authorList>
    </citation>
    <scope>NUCLEOTIDE SEQUENCE [LARGE SCALE GENOMIC DNA]</scope>
    <source>
        <strain evidence="9">C34 (DSM 42122 / NRRL B-24963)</strain>
    </source>
</reference>
<name>A0A0F7VPA5_STRLW</name>
<proteinExistence type="predicted"/>
<keyword evidence="2" id="KW-0597">Phosphoprotein</keyword>
<feature type="compositionally biased region" description="Basic and acidic residues" evidence="5">
    <location>
        <begin position="1040"/>
        <end position="1051"/>
    </location>
</feature>
<evidence type="ECO:0000259" key="7">
    <source>
        <dbReference type="PROSITE" id="PS52004"/>
    </source>
</evidence>
<accession>A0A0F7VPA5</accession>
<dbReference type="Gene3D" id="1.10.1200.10">
    <property type="entry name" value="ACP-like"/>
    <property type="match status" value="1"/>
</dbReference>
<keyword evidence="3" id="KW-0808">Transferase</keyword>
<dbReference type="GO" id="GO:0005737">
    <property type="term" value="C:cytoplasm"/>
    <property type="evidence" value="ECO:0007669"/>
    <property type="project" value="TreeGrafter"/>
</dbReference>
<keyword evidence="4" id="KW-0045">Antibiotic biosynthesis</keyword>
<dbReference type="Gene3D" id="3.40.47.10">
    <property type="match status" value="1"/>
</dbReference>
<dbReference type="InterPro" id="IPR014043">
    <property type="entry name" value="Acyl_transferase_dom"/>
</dbReference>
<sequence>MTAPAERELARRVGAAVAEVLGREPDPDTPFFDLGLTSLMLVRVRLRLERELDRPLGDATLFEHSSVAALTAHLVATGEPGAGSPAAPAAAPAPDGRVAVVGMAARLPGADDVERFWRNLRDGVCGVRAFAPGGREGRVPVGGVLDGAELFDAAYFGMSAREAELTDPAHRLFLECCAHALEDGGYAGPDHGLRVGVYAGGGMNLYGPRLPYYARHGMGFGDPSADTAREMQGLIGGQYDFLASRAAYRLGLTGAAVGVQTACSTGLVAVHLAVQSLLAGENDLALAGAAAVHLPQDGGYAHDPEFILSPSGVCRAFDAASDGTVGGNGVAVVLLKRLDRALADGDHVHAVILGSAVTNDGAAKAGFTAPGVQGHAEAARLALARAGVAPETVGYVEAHGTGTALGDPVEFEALSRAYRPADGRTGFCALGSVKPSVGHLDTCAGMAGLLKTVLMLRHGVIVPTVNATRPSPRLPWDASPFRLATQAREWRTEGGAPRRAGVSALGFGGTNAHVVLEEPPARPASPVPGRPVPVPVSARTARALREAARRLRDHLAAHPELSAADVHTTLALGRPHHAHRTVAHGRTAAELAASLDGFLRSPRPSAAAAPGPLVFAFSGQGAAVAGMARDLYAHVPAVREVLDTCEEIHRSAARTSLLDVLLDTGGAPLTGPVAQPAQFALQAALAALWRECGIEPALTLGHSLGEIAALYAAGAFPLADGLRFVIARGRLMAEGTRPGRMLAVAADAAAVRAVCHGPVEIAAVNGPRSVVLSGPPDAVEEAGRALEARGIVSRPLAVDRAFHSALIDPVLPELRAAAAAVDFAPLRLPCADGVRGEVLPAGTVLDAGHLVRQARRPVLFDAALASVRALGHREFLELGPADPLARMGRAALPDTWWTASPVAGTDGVRAWWEAASALYRRGFTPRWQAAGVPGRRVPLPGYPFERVRYAAPALPEPAPGGLVVPPPVAGGAAPAGSAGRAAPVAGDRPAVAAAGPAASLAGRQLAAMGRMFDDVHELMTAQLRVLSGPSAVADGPGGARGERRKESTRAR</sequence>
<dbReference type="InterPro" id="IPR009081">
    <property type="entry name" value="PP-bd_ACP"/>
</dbReference>
<dbReference type="Gene3D" id="3.30.70.3290">
    <property type="match status" value="1"/>
</dbReference>
<dbReference type="PROSITE" id="PS50075">
    <property type="entry name" value="CARRIER"/>
    <property type="match status" value="1"/>
</dbReference>
<dbReference type="PROSITE" id="PS52004">
    <property type="entry name" value="KS3_2"/>
    <property type="match status" value="1"/>
</dbReference>
<evidence type="ECO:0000313" key="8">
    <source>
        <dbReference type="EMBL" id="CQR61655.1"/>
    </source>
</evidence>
<dbReference type="InterPro" id="IPR050091">
    <property type="entry name" value="PKS_NRPS_Biosynth_Enz"/>
</dbReference>
<protein>
    <submittedName>
        <fullName evidence="8">Phthiocerol/phenolphthiocerol synthesis polyketide synthase type I PpsE</fullName>
    </submittedName>
</protein>
<evidence type="ECO:0000256" key="2">
    <source>
        <dbReference type="ARBA" id="ARBA00022553"/>
    </source>
</evidence>
<dbReference type="GO" id="GO:0031177">
    <property type="term" value="F:phosphopantetheine binding"/>
    <property type="evidence" value="ECO:0007669"/>
    <property type="project" value="InterPro"/>
</dbReference>
<dbReference type="RefSeq" id="WP_053042690.1">
    <property type="nucleotide sequence ID" value="NZ_LN831790.1"/>
</dbReference>
<evidence type="ECO:0000313" key="9">
    <source>
        <dbReference type="Proteomes" id="UP000035016"/>
    </source>
</evidence>
<dbReference type="InterPro" id="IPR020841">
    <property type="entry name" value="PKS_Beta-ketoAc_synthase_dom"/>
</dbReference>
<dbReference type="SUPFAM" id="SSF53901">
    <property type="entry name" value="Thiolase-like"/>
    <property type="match status" value="1"/>
</dbReference>
<dbReference type="GO" id="GO:0004312">
    <property type="term" value="F:fatty acid synthase activity"/>
    <property type="evidence" value="ECO:0007669"/>
    <property type="project" value="TreeGrafter"/>
</dbReference>
<dbReference type="InterPro" id="IPR014030">
    <property type="entry name" value="Ketoacyl_synth_N"/>
</dbReference>
<dbReference type="GO" id="GO:0006633">
    <property type="term" value="P:fatty acid biosynthetic process"/>
    <property type="evidence" value="ECO:0007669"/>
    <property type="project" value="TreeGrafter"/>
</dbReference>
<dbReference type="SUPFAM" id="SSF52151">
    <property type="entry name" value="FabD/lysophospholipase-like"/>
    <property type="match status" value="1"/>
</dbReference>
<evidence type="ECO:0000256" key="5">
    <source>
        <dbReference type="SAM" id="MobiDB-lite"/>
    </source>
</evidence>
<dbReference type="SMART" id="SM00825">
    <property type="entry name" value="PKS_KS"/>
    <property type="match status" value="1"/>
</dbReference>
<evidence type="ECO:0000256" key="3">
    <source>
        <dbReference type="ARBA" id="ARBA00022679"/>
    </source>
</evidence>
<dbReference type="InterPro" id="IPR001227">
    <property type="entry name" value="Ac_transferase_dom_sf"/>
</dbReference>
<dbReference type="PANTHER" id="PTHR43775:SF37">
    <property type="entry name" value="SI:DKEY-61P9.11"/>
    <property type="match status" value="1"/>
</dbReference>
<dbReference type="GO" id="GO:0005886">
    <property type="term" value="C:plasma membrane"/>
    <property type="evidence" value="ECO:0007669"/>
    <property type="project" value="TreeGrafter"/>
</dbReference>
<feature type="domain" description="Carrier" evidence="6">
    <location>
        <begin position="4"/>
        <end position="78"/>
    </location>
</feature>
<dbReference type="InterPro" id="IPR020806">
    <property type="entry name" value="PKS_PP-bd"/>
</dbReference>
<keyword evidence="1" id="KW-0596">Phosphopantetheine</keyword>
<evidence type="ECO:0000256" key="1">
    <source>
        <dbReference type="ARBA" id="ARBA00022450"/>
    </source>
</evidence>
<dbReference type="InterPro" id="IPR036736">
    <property type="entry name" value="ACP-like_sf"/>
</dbReference>
<organism evidence="8 9">
    <name type="scientific">Streptomyces leeuwenhoekii</name>
    <dbReference type="NCBI Taxonomy" id="1437453"/>
    <lineage>
        <taxon>Bacteria</taxon>
        <taxon>Bacillati</taxon>
        <taxon>Actinomycetota</taxon>
        <taxon>Actinomycetes</taxon>
        <taxon>Kitasatosporales</taxon>
        <taxon>Streptomycetaceae</taxon>
        <taxon>Streptomyces</taxon>
    </lineage>
</organism>
<dbReference type="GO" id="GO:0071770">
    <property type="term" value="P:DIM/DIP cell wall layer assembly"/>
    <property type="evidence" value="ECO:0007669"/>
    <property type="project" value="TreeGrafter"/>
</dbReference>
<dbReference type="KEGG" id="sle:sle_21940"/>
<dbReference type="AlphaFoldDB" id="A0A0F7VPA5"/>
<dbReference type="InterPro" id="IPR016039">
    <property type="entry name" value="Thiolase-like"/>
</dbReference>
<dbReference type="InterPro" id="IPR032821">
    <property type="entry name" value="PKS_assoc"/>
</dbReference>
<dbReference type="Pfam" id="PF00550">
    <property type="entry name" value="PP-binding"/>
    <property type="match status" value="1"/>
</dbReference>
<dbReference type="Pfam" id="PF02801">
    <property type="entry name" value="Ketoacyl-synt_C"/>
    <property type="match status" value="1"/>
</dbReference>
<feature type="region of interest" description="Disordered" evidence="5">
    <location>
        <begin position="1027"/>
        <end position="1051"/>
    </location>
</feature>
<dbReference type="PANTHER" id="PTHR43775">
    <property type="entry name" value="FATTY ACID SYNTHASE"/>
    <property type="match status" value="1"/>
</dbReference>
<dbReference type="Proteomes" id="UP000035016">
    <property type="component" value="Chromosome Chromosome"/>
</dbReference>
<dbReference type="EMBL" id="LN831790">
    <property type="protein sequence ID" value="CQR61655.1"/>
    <property type="molecule type" value="Genomic_DNA"/>
</dbReference>
<dbReference type="CDD" id="cd00833">
    <property type="entry name" value="PKS"/>
    <property type="match status" value="1"/>
</dbReference>
<dbReference type="Gene3D" id="3.40.366.10">
    <property type="entry name" value="Malonyl-Coenzyme A Acyl Carrier Protein, domain 2"/>
    <property type="match status" value="1"/>
</dbReference>
<gene>
    <name evidence="8" type="primary">sle_21940</name>
</gene>
<feature type="domain" description="Ketosynthase family 3 (KS3)" evidence="7">
    <location>
        <begin position="95"/>
        <end position="518"/>
    </location>
</feature>
<dbReference type="InterPro" id="IPR016035">
    <property type="entry name" value="Acyl_Trfase/lysoPLipase"/>
</dbReference>
<evidence type="ECO:0000256" key="4">
    <source>
        <dbReference type="ARBA" id="ARBA00023194"/>
    </source>
</evidence>
<dbReference type="SUPFAM" id="SSF55048">
    <property type="entry name" value="Probable ACP-binding domain of malonyl-CoA ACP transacylase"/>
    <property type="match status" value="1"/>
</dbReference>
<dbReference type="SMART" id="SM00827">
    <property type="entry name" value="PKS_AT"/>
    <property type="match status" value="1"/>
</dbReference>
<dbReference type="InterPro" id="IPR016036">
    <property type="entry name" value="Malonyl_transacylase_ACP-bd"/>
</dbReference>
<evidence type="ECO:0000259" key="6">
    <source>
        <dbReference type="PROSITE" id="PS50075"/>
    </source>
</evidence>
<dbReference type="Pfam" id="PF00698">
    <property type="entry name" value="Acyl_transf_1"/>
    <property type="match status" value="1"/>
</dbReference>
<dbReference type="SUPFAM" id="SSF47336">
    <property type="entry name" value="ACP-like"/>
    <property type="match status" value="1"/>
</dbReference>